<dbReference type="GO" id="GO:0009306">
    <property type="term" value="P:protein secretion"/>
    <property type="evidence" value="ECO:0007669"/>
    <property type="project" value="InterPro"/>
</dbReference>
<dbReference type="AlphaFoldDB" id="A0AA91F067"/>
<evidence type="ECO:0000313" key="2">
    <source>
        <dbReference type="Proteomes" id="UP000093712"/>
    </source>
</evidence>
<gene>
    <name evidence="1" type="ORF">A5649_19805</name>
</gene>
<dbReference type="InterPro" id="IPR022536">
    <property type="entry name" value="EspC"/>
</dbReference>
<dbReference type="RefSeq" id="WP_065039851.1">
    <property type="nucleotide sequence ID" value="NZ_LZME01000059.1"/>
</dbReference>
<proteinExistence type="predicted"/>
<organism evidence="1 2">
    <name type="scientific">Mycolicibacter heraklionensis</name>
    <dbReference type="NCBI Taxonomy" id="512402"/>
    <lineage>
        <taxon>Bacteria</taxon>
        <taxon>Bacillati</taxon>
        <taxon>Actinomycetota</taxon>
        <taxon>Actinomycetes</taxon>
        <taxon>Mycobacteriales</taxon>
        <taxon>Mycobacteriaceae</taxon>
        <taxon>Mycolicibacter</taxon>
    </lineage>
</organism>
<accession>A0AA91F067</accession>
<dbReference type="Pfam" id="PF10824">
    <property type="entry name" value="T7SS_ESX_EspC"/>
    <property type="match status" value="1"/>
</dbReference>
<comment type="caution">
    <text evidence="1">The sequence shown here is derived from an EMBL/GenBank/DDBJ whole genome shotgun (WGS) entry which is preliminary data.</text>
</comment>
<dbReference type="Proteomes" id="UP000093712">
    <property type="component" value="Unassembled WGS sequence"/>
</dbReference>
<dbReference type="EMBL" id="LZME01000059">
    <property type="protein sequence ID" value="OBK86507.1"/>
    <property type="molecule type" value="Genomic_DNA"/>
</dbReference>
<evidence type="ECO:0000313" key="1">
    <source>
        <dbReference type="EMBL" id="OBK86507.1"/>
    </source>
</evidence>
<reference evidence="1 2" key="1">
    <citation type="submission" date="2016-06" db="EMBL/GenBank/DDBJ databases">
        <authorList>
            <person name="Sutton G."/>
            <person name="Brinkac L."/>
            <person name="Sanka R."/>
            <person name="Adams M."/>
            <person name="Lau E."/>
            <person name="Garcia-Basteiro A."/>
            <person name="Lopez-Varela E."/>
            <person name="Palencia S."/>
        </authorList>
    </citation>
    <scope>NUCLEOTIDE SEQUENCE [LARGE SCALE GENOMIC DNA]</scope>
    <source>
        <strain evidence="1 2">1211594.5</strain>
    </source>
</reference>
<name>A0AA91F067_9MYCO</name>
<sequence length="119" mass="11770">MTSPVLRVTPVSLRELAERCTSLSDQVAPALPAAAAPTWQATGTAASNVNTGASTAATTMRGRMTASSRKLTTAAHDYEAMDNAGAATLAAVPQHGAGLIPLVARSGADGGAGGLGTPR</sequence>
<protein>
    <recommendedName>
        <fullName evidence="3">ESX-1 secretion-associated protein</fullName>
    </recommendedName>
</protein>
<evidence type="ECO:0008006" key="3">
    <source>
        <dbReference type="Google" id="ProtNLM"/>
    </source>
</evidence>